<dbReference type="NCBIfam" id="TIGR00174">
    <property type="entry name" value="miaA"/>
    <property type="match status" value="1"/>
</dbReference>
<keyword evidence="6 10" id="KW-0547">Nucleotide-binding</keyword>
<dbReference type="Pfam" id="PF01715">
    <property type="entry name" value="IPPT"/>
    <property type="match status" value="1"/>
</dbReference>
<protein>
    <recommendedName>
        <fullName evidence="10">tRNA dimethylallyltransferase</fullName>
        <ecNumber evidence="10">2.5.1.75</ecNumber>
    </recommendedName>
    <alternativeName>
        <fullName evidence="10">Dimethylallyl diphosphate:tRNA dimethylallyltransferase</fullName>
        <shortName evidence="10">DMAPP:tRNA dimethylallyltransferase</shortName>
        <shortName evidence="10">DMATase</shortName>
    </alternativeName>
    <alternativeName>
        <fullName evidence="10">Isopentenyl-diphosphate:tRNA isopentenyltransferase</fullName>
        <shortName evidence="10">IPP transferase</shortName>
        <shortName evidence="10">IPPT</shortName>
        <shortName evidence="10">IPTase</shortName>
    </alternativeName>
</protein>
<evidence type="ECO:0000256" key="8">
    <source>
        <dbReference type="ARBA" id="ARBA00022842"/>
    </source>
</evidence>
<feature type="domain" description="Guanylate kinase-like" evidence="11">
    <location>
        <begin position="12"/>
        <end position="222"/>
    </location>
</feature>
<keyword evidence="13" id="KW-1185">Reference proteome</keyword>
<evidence type="ECO:0000256" key="5">
    <source>
        <dbReference type="ARBA" id="ARBA00022694"/>
    </source>
</evidence>
<comment type="caution">
    <text evidence="10">Lacks conserved residue(s) required for the propagation of feature annotation.</text>
</comment>
<dbReference type="InterPro" id="IPR018022">
    <property type="entry name" value="IPT"/>
</dbReference>
<sequence length="308" mass="35089">MQRASTKQEDLPTLIVLVGPTGVGKTALSIRLAQYFGCSILSADSRQIFREIPIGTAAPSDEERAAVPHYFVGIRSVTEPYSAATFESEVLELLPQVFEESTSSTALLSGGSMMYVDAVTKGIDSMPDVPEEVRSVVWERYAAEGLDGILAELRLLDPVYYKAVDPKNYKRVLHGYEVCLATGRPFSSFHTGQQKARPFRIVKVGLTRDREELYERIDKRVELMIEAGMVEEAQRVYPLRSLNALNTVGYKELFSYFDGDIDFAEAVRLVQRNSRHYARKQLSWWRRDPEIRWFHPDAWEEIIAYIHQ</sequence>
<dbReference type="GO" id="GO:0005524">
    <property type="term" value="F:ATP binding"/>
    <property type="evidence" value="ECO:0007669"/>
    <property type="project" value="UniProtKB-UniRule"/>
</dbReference>
<keyword evidence="5 10" id="KW-0819">tRNA processing</keyword>
<dbReference type="GO" id="GO:0052381">
    <property type="term" value="F:tRNA dimethylallyltransferase activity"/>
    <property type="evidence" value="ECO:0007669"/>
    <property type="project" value="UniProtKB-UniRule"/>
</dbReference>
<dbReference type="PANTHER" id="PTHR11088:SF60">
    <property type="entry name" value="TRNA DIMETHYLALLYLTRANSFERASE"/>
    <property type="match status" value="1"/>
</dbReference>
<feature type="site" description="Interaction with substrate tRNA" evidence="10">
    <location>
        <position position="134"/>
    </location>
</feature>
<dbReference type="AlphaFoldDB" id="A0A134AYG0"/>
<dbReference type="HAMAP" id="MF_00185">
    <property type="entry name" value="IPP_trans"/>
    <property type="match status" value="1"/>
</dbReference>
<comment type="similarity">
    <text evidence="3 10">Belongs to the IPP transferase family.</text>
</comment>
<dbReference type="STRING" id="322095.HMPREF3185_02225"/>
<reference evidence="13" key="1">
    <citation type="submission" date="2016-01" db="EMBL/GenBank/DDBJ databases">
        <authorList>
            <person name="Mitreva M."/>
            <person name="Pepin K.H."/>
            <person name="Mihindukulasuriya K.A."/>
            <person name="Fulton R."/>
            <person name="Fronick C."/>
            <person name="O'Laughlin M."/>
            <person name="Miner T."/>
            <person name="Herter B."/>
            <person name="Rosa B.A."/>
            <person name="Cordes M."/>
            <person name="Tomlinson C."/>
            <person name="Wollam A."/>
            <person name="Palsikar V.B."/>
            <person name="Mardis E.R."/>
            <person name="Wilson R.K."/>
        </authorList>
    </citation>
    <scope>NUCLEOTIDE SEQUENCE [LARGE SCALE GENOMIC DNA]</scope>
    <source>
        <strain evidence="13">KA00683</strain>
    </source>
</reference>
<comment type="function">
    <text evidence="2 10">Catalyzes the transfer of a dimethylallyl group onto the adenine at position 37 in tRNAs that read codons beginning with uridine, leading to the formation of N6-(dimethylallyl)adenosine (i(6)A).</text>
</comment>
<dbReference type="PROSITE" id="PS50052">
    <property type="entry name" value="GUANYLATE_KINASE_2"/>
    <property type="match status" value="1"/>
</dbReference>
<dbReference type="EMBL" id="LSDK01000155">
    <property type="protein sequence ID" value="KXB72724.1"/>
    <property type="molecule type" value="Genomic_DNA"/>
</dbReference>
<comment type="cofactor">
    <cofactor evidence="1 10">
        <name>Mg(2+)</name>
        <dbReference type="ChEBI" id="CHEBI:18420"/>
    </cofactor>
</comment>
<feature type="binding site" evidence="10">
    <location>
        <begin position="19"/>
        <end position="26"/>
    </location>
    <ligand>
        <name>ATP</name>
        <dbReference type="ChEBI" id="CHEBI:30616"/>
    </ligand>
</feature>
<comment type="catalytic activity">
    <reaction evidence="9 10">
        <text>adenosine(37) in tRNA + dimethylallyl diphosphate = N(6)-dimethylallyladenosine(37) in tRNA + diphosphate</text>
        <dbReference type="Rhea" id="RHEA:26482"/>
        <dbReference type="Rhea" id="RHEA-COMP:10162"/>
        <dbReference type="Rhea" id="RHEA-COMP:10375"/>
        <dbReference type="ChEBI" id="CHEBI:33019"/>
        <dbReference type="ChEBI" id="CHEBI:57623"/>
        <dbReference type="ChEBI" id="CHEBI:74411"/>
        <dbReference type="ChEBI" id="CHEBI:74415"/>
        <dbReference type="EC" id="2.5.1.75"/>
    </reaction>
</comment>
<evidence type="ECO:0000256" key="10">
    <source>
        <dbReference type="HAMAP-Rule" id="MF_00185"/>
    </source>
</evidence>
<keyword evidence="7 10" id="KW-0067">ATP-binding</keyword>
<dbReference type="RefSeq" id="WP_060936201.1">
    <property type="nucleotide sequence ID" value="NZ_KQ960466.1"/>
</dbReference>
<keyword evidence="4 10" id="KW-0808">Transferase</keyword>
<dbReference type="EC" id="2.5.1.75" evidence="10"/>
<dbReference type="OrthoDB" id="9776390at2"/>
<feature type="binding site" evidence="10">
    <location>
        <begin position="21"/>
        <end position="26"/>
    </location>
    <ligand>
        <name>substrate</name>
    </ligand>
</feature>
<dbReference type="InterPro" id="IPR008144">
    <property type="entry name" value="Guanylate_kin-like_dom"/>
</dbReference>
<name>A0A134AYG0_9PORP</name>
<gene>
    <name evidence="10" type="primary">miaA</name>
    <name evidence="12" type="ORF">HMPREF3185_02225</name>
</gene>
<keyword evidence="8 10" id="KW-0460">Magnesium</keyword>
<evidence type="ECO:0000313" key="13">
    <source>
        <dbReference type="Proteomes" id="UP000070224"/>
    </source>
</evidence>
<evidence type="ECO:0000313" key="12">
    <source>
        <dbReference type="EMBL" id="KXB72724.1"/>
    </source>
</evidence>
<dbReference type="Gene3D" id="1.10.20.140">
    <property type="match status" value="1"/>
</dbReference>
<comment type="caution">
    <text evidence="12">The sequence shown here is derived from an EMBL/GenBank/DDBJ whole genome shotgun (WGS) entry which is preliminary data.</text>
</comment>
<evidence type="ECO:0000256" key="4">
    <source>
        <dbReference type="ARBA" id="ARBA00022679"/>
    </source>
</evidence>
<feature type="region of interest" description="Interaction with substrate tRNA" evidence="10">
    <location>
        <begin position="44"/>
        <end position="47"/>
    </location>
</feature>
<proteinExistence type="inferred from homology"/>
<evidence type="ECO:0000256" key="9">
    <source>
        <dbReference type="ARBA" id="ARBA00049563"/>
    </source>
</evidence>
<organism evidence="12 13">
    <name type="scientific">Porphyromonas somerae</name>
    <dbReference type="NCBI Taxonomy" id="322095"/>
    <lineage>
        <taxon>Bacteria</taxon>
        <taxon>Pseudomonadati</taxon>
        <taxon>Bacteroidota</taxon>
        <taxon>Bacteroidia</taxon>
        <taxon>Bacteroidales</taxon>
        <taxon>Porphyromonadaceae</taxon>
        <taxon>Porphyromonas</taxon>
    </lineage>
</organism>
<dbReference type="Proteomes" id="UP000070224">
    <property type="component" value="Unassembled WGS sequence"/>
</dbReference>
<dbReference type="InterPro" id="IPR039657">
    <property type="entry name" value="Dimethylallyltransferase"/>
</dbReference>
<accession>A0A134AYG0</accession>
<dbReference type="SUPFAM" id="SSF52540">
    <property type="entry name" value="P-loop containing nucleoside triphosphate hydrolases"/>
    <property type="match status" value="2"/>
</dbReference>
<dbReference type="PATRIC" id="fig|322095.3.peg.2206"/>
<evidence type="ECO:0000256" key="6">
    <source>
        <dbReference type="ARBA" id="ARBA00022741"/>
    </source>
</evidence>
<dbReference type="Gene3D" id="3.40.50.300">
    <property type="entry name" value="P-loop containing nucleotide triphosphate hydrolases"/>
    <property type="match status" value="1"/>
</dbReference>
<dbReference type="InterPro" id="IPR027417">
    <property type="entry name" value="P-loop_NTPase"/>
</dbReference>
<evidence type="ECO:0000259" key="11">
    <source>
        <dbReference type="PROSITE" id="PS50052"/>
    </source>
</evidence>
<feature type="site" description="Interaction with substrate tRNA" evidence="10">
    <location>
        <position position="112"/>
    </location>
</feature>
<evidence type="ECO:0000256" key="7">
    <source>
        <dbReference type="ARBA" id="ARBA00022840"/>
    </source>
</evidence>
<dbReference type="GO" id="GO:0006400">
    <property type="term" value="P:tRNA modification"/>
    <property type="evidence" value="ECO:0007669"/>
    <property type="project" value="TreeGrafter"/>
</dbReference>
<evidence type="ECO:0000256" key="1">
    <source>
        <dbReference type="ARBA" id="ARBA00001946"/>
    </source>
</evidence>
<evidence type="ECO:0000256" key="2">
    <source>
        <dbReference type="ARBA" id="ARBA00003213"/>
    </source>
</evidence>
<dbReference type="PANTHER" id="PTHR11088">
    <property type="entry name" value="TRNA DIMETHYLALLYLTRANSFERASE"/>
    <property type="match status" value="1"/>
</dbReference>
<comment type="subunit">
    <text evidence="10">Monomer.</text>
</comment>
<evidence type="ECO:0000256" key="3">
    <source>
        <dbReference type="ARBA" id="ARBA00005842"/>
    </source>
</evidence>